<comment type="similarity">
    <text evidence="4">Belongs to the vezatin family.</text>
</comment>
<organism evidence="17 18">
    <name type="scientific">Ceratocystis fimbriata f. sp. platani</name>
    <dbReference type="NCBI Taxonomy" id="88771"/>
    <lineage>
        <taxon>Eukaryota</taxon>
        <taxon>Fungi</taxon>
        <taxon>Dikarya</taxon>
        <taxon>Ascomycota</taxon>
        <taxon>Pezizomycotina</taxon>
        <taxon>Sordariomycetes</taxon>
        <taxon>Hypocreomycetidae</taxon>
        <taxon>Microascales</taxon>
        <taxon>Ceratocystidaceae</taxon>
        <taxon>Ceratocystis</taxon>
    </lineage>
</organism>
<evidence type="ECO:0000259" key="16">
    <source>
        <dbReference type="Pfam" id="PF12632"/>
    </source>
</evidence>
<comment type="caution">
    <text evidence="17">The sequence shown here is derived from an EMBL/GenBank/DDBJ whole genome shotgun (WGS) entry which is preliminary data.</text>
</comment>
<evidence type="ECO:0000256" key="6">
    <source>
        <dbReference type="ARBA" id="ARBA00022475"/>
    </source>
</evidence>
<feature type="domain" description="Myosin-binding" evidence="16">
    <location>
        <begin position="181"/>
        <end position="459"/>
    </location>
</feature>
<evidence type="ECO:0000256" key="15">
    <source>
        <dbReference type="SAM" id="Phobius"/>
    </source>
</evidence>
<keyword evidence="7 15" id="KW-0812">Transmembrane</keyword>
<comment type="subcellular location">
    <subcellularLocation>
        <location evidence="2">Cell junction</location>
        <location evidence="2">Adherens junction</location>
    </subcellularLocation>
    <subcellularLocation>
        <location evidence="3">Cell membrane</location>
        <topology evidence="3">Multi-pass membrane protein</topology>
    </subcellularLocation>
    <subcellularLocation>
        <location evidence="1">Nucleus</location>
    </subcellularLocation>
</comment>
<evidence type="ECO:0000313" key="17">
    <source>
        <dbReference type="EMBL" id="KKF93202.1"/>
    </source>
</evidence>
<evidence type="ECO:0000256" key="12">
    <source>
        <dbReference type="ARBA" id="ARBA00023242"/>
    </source>
</evidence>
<feature type="transmembrane region" description="Helical" evidence="15">
    <location>
        <begin position="172"/>
        <end position="190"/>
    </location>
</feature>
<reference evidence="17 18" key="1">
    <citation type="submission" date="2015-04" db="EMBL/GenBank/DDBJ databases">
        <title>Genome sequence of Ceratocystis platani, a major pathogen of plane trees.</title>
        <authorList>
            <person name="Belbahri L."/>
        </authorList>
    </citation>
    <scope>NUCLEOTIDE SEQUENCE [LARGE SCALE GENOMIC DNA]</scope>
    <source>
        <strain evidence="17 18">CFO</strain>
    </source>
</reference>
<keyword evidence="8" id="KW-0965">Cell junction</keyword>
<dbReference type="Pfam" id="PF12632">
    <property type="entry name" value="Vezatin"/>
    <property type="match status" value="1"/>
</dbReference>
<evidence type="ECO:0000256" key="9">
    <source>
        <dbReference type="ARBA" id="ARBA00022989"/>
    </source>
</evidence>
<name>A0A0F8CR21_CERFI</name>
<evidence type="ECO:0000256" key="10">
    <source>
        <dbReference type="ARBA" id="ARBA00023054"/>
    </source>
</evidence>
<proteinExistence type="inferred from homology"/>
<accession>A0A0F8CR21</accession>
<keyword evidence="18" id="KW-1185">Reference proteome</keyword>
<evidence type="ECO:0000256" key="13">
    <source>
        <dbReference type="SAM" id="Coils"/>
    </source>
</evidence>
<dbReference type="InterPro" id="IPR026858">
    <property type="entry name" value="Vezatin"/>
</dbReference>
<dbReference type="AlphaFoldDB" id="A0A0F8CR21"/>
<dbReference type="GO" id="GO:0005886">
    <property type="term" value="C:plasma membrane"/>
    <property type="evidence" value="ECO:0007669"/>
    <property type="project" value="UniProtKB-SubCell"/>
</dbReference>
<dbReference type="Proteomes" id="UP000034841">
    <property type="component" value="Unassembled WGS sequence"/>
</dbReference>
<evidence type="ECO:0000256" key="11">
    <source>
        <dbReference type="ARBA" id="ARBA00023136"/>
    </source>
</evidence>
<keyword evidence="6" id="KW-1003">Cell membrane</keyword>
<keyword evidence="10 13" id="KW-0175">Coiled coil</keyword>
<sequence length="645" mass="71613">MESVVYEETPLANYLREEGEADNFEWASPNSDSYSQSSHDGDLKPSDLPKEPTSPSSTHSSPQFAPTGRPQVRSQFRRKNTGQQLSLEIPNNKRSSLDRFKATYSEAVSAHIGRADNANFLEKFRYTIVASQLLSGHSILGQSIPYVPKLSSETALGPNNTAAYDDTLVKTSILPVIGAITIAFLIPWLASGGAGALSKRRIFLIVLIITAAALISPVYFKQQYLKLRRDQALVEVSNFVTHAQSFDSASGAAIALIQEVELVSRGYRLSTPLPPISRIEDKSQTRKCNRLRKALKTSFMAVMDEYIQTSVVVKGFCEQLDLEKYYDIYDVSDLDMSDALQGFSSIDLEDGESLRVLKILAARFQTIRKMFLCSLLALDVKSESDDLLRWTTVVEALRTLNETTRNTFDRLSNILSDDEFLPMPATPKIPSTPGRERWRSQLRKLNSLSTGIRGLQAKLALLREESDHSLNESSDISELGPHLMSQYDSIGNDLKELITTWEEGKAALAQCIDRNEKRLSSVSGLMLLSPTSSLSGPTAYDDSSTTSGGRLDALRALTGESPAPLSSADLEQVFEAVAMPPSRPRSMFTREERIAKMKEERERRQSIRERTDANKGMLRELEMVINLRPRNRVSAPATSGPISPM</sequence>
<dbReference type="GO" id="GO:0017022">
    <property type="term" value="F:myosin binding"/>
    <property type="evidence" value="ECO:0007669"/>
    <property type="project" value="InterPro"/>
</dbReference>
<feature type="region of interest" description="Disordered" evidence="14">
    <location>
        <begin position="22"/>
        <end position="92"/>
    </location>
</feature>
<dbReference type="EMBL" id="LBBL01000267">
    <property type="protein sequence ID" value="KKF93202.1"/>
    <property type="molecule type" value="Genomic_DNA"/>
</dbReference>
<feature type="transmembrane region" description="Helical" evidence="15">
    <location>
        <begin position="202"/>
        <end position="220"/>
    </location>
</feature>
<keyword evidence="9 15" id="KW-1133">Transmembrane helix</keyword>
<keyword evidence="12" id="KW-0539">Nucleus</keyword>
<feature type="compositionally biased region" description="Low complexity" evidence="14">
    <location>
        <begin position="53"/>
        <end position="62"/>
    </location>
</feature>
<feature type="compositionally biased region" description="Basic and acidic residues" evidence="14">
    <location>
        <begin position="39"/>
        <end position="50"/>
    </location>
</feature>
<dbReference type="InterPro" id="IPR026859">
    <property type="entry name" value="Myosin-bd"/>
</dbReference>
<gene>
    <name evidence="17" type="ORF">CFO_g4447</name>
</gene>
<dbReference type="PANTHER" id="PTHR15989:SF5">
    <property type="entry name" value="VEZATIN"/>
    <property type="match status" value="1"/>
</dbReference>
<evidence type="ECO:0000256" key="7">
    <source>
        <dbReference type="ARBA" id="ARBA00022692"/>
    </source>
</evidence>
<evidence type="ECO:0000256" key="2">
    <source>
        <dbReference type="ARBA" id="ARBA00004536"/>
    </source>
</evidence>
<protein>
    <recommendedName>
        <fullName evidence="5">Vezatin</fullName>
    </recommendedName>
</protein>
<feature type="coiled-coil region" evidence="13">
    <location>
        <begin position="445"/>
        <end position="472"/>
    </location>
</feature>
<dbReference type="OrthoDB" id="21151at2759"/>
<evidence type="ECO:0000256" key="3">
    <source>
        <dbReference type="ARBA" id="ARBA00004651"/>
    </source>
</evidence>
<dbReference type="GO" id="GO:0005634">
    <property type="term" value="C:nucleus"/>
    <property type="evidence" value="ECO:0007669"/>
    <property type="project" value="UniProtKB-SubCell"/>
</dbReference>
<feature type="compositionally biased region" description="Polar residues" evidence="14">
    <location>
        <begin position="28"/>
        <end position="38"/>
    </location>
</feature>
<evidence type="ECO:0000256" key="4">
    <source>
        <dbReference type="ARBA" id="ARBA00007245"/>
    </source>
</evidence>
<dbReference type="GO" id="GO:0098609">
    <property type="term" value="P:cell-cell adhesion"/>
    <property type="evidence" value="ECO:0007669"/>
    <property type="project" value="InterPro"/>
</dbReference>
<keyword evidence="11 15" id="KW-0472">Membrane</keyword>
<evidence type="ECO:0000256" key="14">
    <source>
        <dbReference type="SAM" id="MobiDB-lite"/>
    </source>
</evidence>
<dbReference type="PANTHER" id="PTHR15989">
    <property type="entry name" value="VEZATIN"/>
    <property type="match status" value="1"/>
</dbReference>
<evidence type="ECO:0000256" key="1">
    <source>
        <dbReference type="ARBA" id="ARBA00004123"/>
    </source>
</evidence>
<evidence type="ECO:0000256" key="8">
    <source>
        <dbReference type="ARBA" id="ARBA00022949"/>
    </source>
</evidence>
<evidence type="ECO:0000256" key="5">
    <source>
        <dbReference type="ARBA" id="ARBA00018125"/>
    </source>
</evidence>
<evidence type="ECO:0000313" key="18">
    <source>
        <dbReference type="Proteomes" id="UP000034841"/>
    </source>
</evidence>